<comment type="subcellular location">
    <subcellularLocation>
        <location evidence="1">Membrane</location>
        <topology evidence="1">Multi-pass membrane protein</topology>
    </subcellularLocation>
</comment>
<evidence type="ECO:0000313" key="7">
    <source>
        <dbReference type="EMBL" id="QIJ06423.1"/>
    </source>
</evidence>
<dbReference type="InterPro" id="IPR007829">
    <property type="entry name" value="TM2"/>
</dbReference>
<reference evidence="7 8" key="1">
    <citation type="submission" date="2019-11" db="EMBL/GenBank/DDBJ databases">
        <title>Complete Genome Sequence of Shewanella chilikensis Strain DC57, Isolated from Corroded Seal Rings at a floating production facility in Australia.</title>
        <authorList>
            <person name="Salgar-Chaparro S.J."/>
            <person name="Castillo-Villamizar G.A."/>
            <person name="Poehlein A."/>
            <person name="Daniel R."/>
            <person name="Machuca L."/>
        </authorList>
    </citation>
    <scope>NUCLEOTIDE SEQUENCE [LARGE SCALE GENOMIC DNA]</scope>
    <source>
        <strain evidence="7 8">DC57</strain>
    </source>
</reference>
<dbReference type="AlphaFoldDB" id="A0A6G7LX86"/>
<dbReference type="Proteomes" id="UP000502117">
    <property type="component" value="Chromosome"/>
</dbReference>
<proteinExistence type="predicted"/>
<keyword evidence="4 5" id="KW-0472">Membrane</keyword>
<dbReference type="GO" id="GO:0016020">
    <property type="term" value="C:membrane"/>
    <property type="evidence" value="ECO:0007669"/>
    <property type="project" value="UniProtKB-SubCell"/>
</dbReference>
<accession>A0A6G7LX86</accession>
<dbReference type="KEGG" id="schk:GII14_21155"/>
<name>A0A6G7LX86_9GAMM</name>
<sequence>MQGDACRAGRLSFQHRNKEVQTLKKSDKSYGVAVCLSGIFGILGIHHFYCGRILHGLFDLGLAIVGITLISTDDPTLVFTGIAVLAVDIIHTVIITFMLLVGSYKDGQGRLITYPGQKLT</sequence>
<evidence type="ECO:0000313" key="8">
    <source>
        <dbReference type="Proteomes" id="UP000502117"/>
    </source>
</evidence>
<evidence type="ECO:0000256" key="2">
    <source>
        <dbReference type="ARBA" id="ARBA00022692"/>
    </source>
</evidence>
<organism evidence="7 8">
    <name type="scientific">Shewanella chilikensis</name>
    <dbReference type="NCBI Taxonomy" id="558541"/>
    <lineage>
        <taxon>Bacteria</taxon>
        <taxon>Pseudomonadati</taxon>
        <taxon>Pseudomonadota</taxon>
        <taxon>Gammaproteobacteria</taxon>
        <taxon>Alteromonadales</taxon>
        <taxon>Shewanellaceae</taxon>
        <taxon>Shewanella</taxon>
    </lineage>
</organism>
<feature type="domain" description="TM2" evidence="6">
    <location>
        <begin position="27"/>
        <end position="70"/>
    </location>
</feature>
<evidence type="ECO:0000256" key="3">
    <source>
        <dbReference type="ARBA" id="ARBA00022989"/>
    </source>
</evidence>
<feature type="transmembrane region" description="Helical" evidence="5">
    <location>
        <begin position="77"/>
        <end position="101"/>
    </location>
</feature>
<dbReference type="EMBL" id="CP045857">
    <property type="protein sequence ID" value="QIJ06423.1"/>
    <property type="molecule type" value="Genomic_DNA"/>
</dbReference>
<protein>
    <submittedName>
        <fullName evidence="7">NINE protein</fullName>
    </submittedName>
</protein>
<keyword evidence="2 5" id="KW-0812">Transmembrane</keyword>
<evidence type="ECO:0000256" key="5">
    <source>
        <dbReference type="SAM" id="Phobius"/>
    </source>
</evidence>
<dbReference type="Pfam" id="PF05154">
    <property type="entry name" value="TM2"/>
    <property type="match status" value="1"/>
</dbReference>
<dbReference type="RefSeq" id="WP_039035337.1">
    <property type="nucleotide sequence ID" value="NZ_CP045857.1"/>
</dbReference>
<evidence type="ECO:0000259" key="6">
    <source>
        <dbReference type="Pfam" id="PF05154"/>
    </source>
</evidence>
<evidence type="ECO:0000256" key="1">
    <source>
        <dbReference type="ARBA" id="ARBA00004141"/>
    </source>
</evidence>
<feature type="transmembrane region" description="Helical" evidence="5">
    <location>
        <begin position="29"/>
        <end position="46"/>
    </location>
</feature>
<feature type="transmembrane region" description="Helical" evidence="5">
    <location>
        <begin position="53"/>
        <end position="71"/>
    </location>
</feature>
<evidence type="ECO:0000256" key="4">
    <source>
        <dbReference type="ARBA" id="ARBA00023136"/>
    </source>
</evidence>
<keyword evidence="3 5" id="KW-1133">Transmembrane helix</keyword>
<gene>
    <name evidence="7" type="ORF">GII14_21155</name>
</gene>